<evidence type="ECO:0000256" key="10">
    <source>
        <dbReference type="ARBA" id="ARBA00023170"/>
    </source>
</evidence>
<dbReference type="InterPro" id="IPR010105">
    <property type="entry name" value="TonB_sidphr_rcpt"/>
</dbReference>
<evidence type="ECO:0000256" key="11">
    <source>
        <dbReference type="ARBA" id="ARBA00023237"/>
    </source>
</evidence>
<keyword evidence="11 12" id="KW-0998">Cell outer membrane</keyword>
<dbReference type="RefSeq" id="WP_055102611.1">
    <property type="nucleotide sequence ID" value="NZ_LLWH01000135.1"/>
</dbReference>
<evidence type="ECO:0000256" key="8">
    <source>
        <dbReference type="ARBA" id="ARBA00023077"/>
    </source>
</evidence>
<keyword evidence="5" id="KW-0410">Iron transport</keyword>
<dbReference type="Pfam" id="PF07660">
    <property type="entry name" value="STN"/>
    <property type="match status" value="1"/>
</dbReference>
<keyword evidence="5" id="KW-0406">Ion transport</keyword>
<evidence type="ECO:0000313" key="16">
    <source>
        <dbReference type="EMBL" id="KQB53914.1"/>
    </source>
</evidence>
<gene>
    <name evidence="16" type="ORF">AQS70_08525</name>
</gene>
<dbReference type="SMART" id="SM00965">
    <property type="entry name" value="STN"/>
    <property type="match status" value="1"/>
</dbReference>
<evidence type="ECO:0000256" key="1">
    <source>
        <dbReference type="ARBA" id="ARBA00004571"/>
    </source>
</evidence>
<dbReference type="GO" id="GO:0009279">
    <property type="term" value="C:cell outer membrane"/>
    <property type="evidence" value="ECO:0007669"/>
    <property type="project" value="UniProtKB-SubCell"/>
</dbReference>
<dbReference type="OrthoDB" id="8732650at2"/>
<evidence type="ECO:0000256" key="12">
    <source>
        <dbReference type="PROSITE-ProRule" id="PRU01360"/>
    </source>
</evidence>
<protein>
    <submittedName>
        <fullName evidence="16">TonB-dependent receptor</fullName>
    </submittedName>
</protein>
<dbReference type="Gene3D" id="2.170.130.10">
    <property type="entry name" value="TonB-dependent receptor, plug domain"/>
    <property type="match status" value="1"/>
</dbReference>
<dbReference type="Pfam" id="PF07715">
    <property type="entry name" value="Plug"/>
    <property type="match status" value="1"/>
</dbReference>
<evidence type="ECO:0000256" key="7">
    <source>
        <dbReference type="ARBA" id="ARBA00023004"/>
    </source>
</evidence>
<dbReference type="NCBIfam" id="TIGR01783">
    <property type="entry name" value="TonB-siderophor"/>
    <property type="match status" value="1"/>
</dbReference>
<name>A0A0Q0YWT7_9PSED</name>
<evidence type="ECO:0000313" key="17">
    <source>
        <dbReference type="Proteomes" id="UP000050342"/>
    </source>
</evidence>
<dbReference type="GO" id="GO:0015891">
    <property type="term" value="P:siderophore transport"/>
    <property type="evidence" value="ECO:0007669"/>
    <property type="project" value="InterPro"/>
</dbReference>
<sequence>MSHYASPYRAPLSRLALACSLLLGAGSALADNTTPLNLNLPSQPLESAVHTLAREGGVAIAADSQLLVGRSTQPLSGQYTLQQALHLLLANTGLVAQEENGVIVLRQDSSDGALNLGETRVTGAGLGASDLPEAYSGDQVATGARLGLLGDTNIMDTPFNITAYTAQAIENQQSGTVGAVLRNDPSVRFSTGEGHAYENFMIRGYSLDSSELALNGLYGMAPDGHVPTEFLDRVEVLKGPGALLSGMAPSGGVGGVINLVPKRALEAPLTRLTTSYVSDGYFAEHLDFSRRLGDEQRFGIRFNGVYGDGDTGVDNQSKERTLASLAVDYRGDGWKLALDAYETHERAINGSPMMVGFSDIGHVLKAPKADTNILEGITAKQISKAVIVRGEYELNDDWTTFASVGSSKSRYKGFLNGTRLRVNNDKGDATGETYNQAGYTDSTAYEAGVRGRVSTGPVDHQLVFSASLLHQNIGRAPTVTGARYPSNIYHPGKPIIAGSTGSSVKTGDNTLSSFAIADTLAFADDKVLLTLGARSQRVRQQMSSPKSYDEHAITPAVGLVVKPWDAPVSLYANYIEGLTQGSTVGDVTAANYGDQFAPYKAKQLEAGVKWDMGTFTHTLSAFQIEKPSLILDKASNLYSDDGKQRNRGVEWNMFGSVIPSVRLLGGVTYTHAELTRTANGALDGNTARGVPKWSANLGAEWDTPWIEGLTLNTLVIHSSSQYLNDANTLKIPQWTRYDLGARYSTRILSKDVVLRASLENVENRSYWAGVFNDGFATVSEPRTLKLSTSIDF</sequence>
<keyword evidence="10 16" id="KW-0675">Receptor</keyword>
<dbReference type="InterPro" id="IPR039426">
    <property type="entry name" value="TonB-dep_rcpt-like"/>
</dbReference>
<dbReference type="SUPFAM" id="SSF56935">
    <property type="entry name" value="Porins"/>
    <property type="match status" value="1"/>
</dbReference>
<keyword evidence="9 12" id="KW-0472">Membrane</keyword>
<dbReference type="STRING" id="1563157.AQS70_08525"/>
<evidence type="ECO:0000256" key="3">
    <source>
        <dbReference type="ARBA" id="ARBA00022448"/>
    </source>
</evidence>
<keyword evidence="8 13" id="KW-0798">TonB box</keyword>
<dbReference type="PANTHER" id="PTHR32552:SF82">
    <property type="entry name" value="FCUA PROTEIN"/>
    <property type="match status" value="1"/>
</dbReference>
<evidence type="ECO:0000259" key="15">
    <source>
        <dbReference type="SMART" id="SM00965"/>
    </source>
</evidence>
<feature type="signal peptide" evidence="14">
    <location>
        <begin position="1"/>
        <end position="30"/>
    </location>
</feature>
<dbReference type="Gene3D" id="2.40.170.20">
    <property type="entry name" value="TonB-dependent receptor, beta-barrel domain"/>
    <property type="match status" value="1"/>
</dbReference>
<dbReference type="InterPro" id="IPR036942">
    <property type="entry name" value="Beta-barrel_TonB_sf"/>
</dbReference>
<evidence type="ECO:0000256" key="6">
    <source>
        <dbReference type="ARBA" id="ARBA00022692"/>
    </source>
</evidence>
<dbReference type="Proteomes" id="UP000050342">
    <property type="component" value="Unassembled WGS sequence"/>
</dbReference>
<dbReference type="Pfam" id="PF00593">
    <property type="entry name" value="TonB_dep_Rec_b-barrel"/>
    <property type="match status" value="1"/>
</dbReference>
<dbReference type="InterPro" id="IPR000531">
    <property type="entry name" value="Beta-barrel_TonB"/>
</dbReference>
<reference evidence="16 17" key="1">
    <citation type="submission" date="2015-10" db="EMBL/GenBank/DDBJ databases">
        <title>Pseudomonas helleri sp. nov. and Pseudomonas weihenstephanensis sp. nov., isolated from raw cows milk.</title>
        <authorList>
            <person name="Von Neubeck M."/>
            <person name="Huptas C."/>
            <person name="Wenning M."/>
            <person name="Scherer S."/>
        </authorList>
    </citation>
    <scope>NUCLEOTIDE SEQUENCE [LARGE SCALE GENOMIC DNA]</scope>
    <source>
        <strain evidence="16 17">BSTT44</strain>
    </source>
</reference>
<dbReference type="GO" id="GO:0015344">
    <property type="term" value="F:siderophore uptake transmembrane transporter activity"/>
    <property type="evidence" value="ECO:0007669"/>
    <property type="project" value="TreeGrafter"/>
</dbReference>
<dbReference type="InterPro" id="IPR011662">
    <property type="entry name" value="Secretin/TonB_short_N"/>
</dbReference>
<feature type="domain" description="Secretin/TonB short N-terminal" evidence="15">
    <location>
        <begin position="58"/>
        <end position="108"/>
    </location>
</feature>
<evidence type="ECO:0000256" key="9">
    <source>
        <dbReference type="ARBA" id="ARBA00023136"/>
    </source>
</evidence>
<dbReference type="GO" id="GO:0038023">
    <property type="term" value="F:signaling receptor activity"/>
    <property type="evidence" value="ECO:0007669"/>
    <property type="project" value="InterPro"/>
</dbReference>
<keyword evidence="4 12" id="KW-1134">Transmembrane beta strand</keyword>
<keyword evidence="7" id="KW-0408">Iron</keyword>
<keyword evidence="14" id="KW-0732">Signal</keyword>
<dbReference type="PANTHER" id="PTHR32552">
    <property type="entry name" value="FERRICHROME IRON RECEPTOR-RELATED"/>
    <property type="match status" value="1"/>
</dbReference>
<evidence type="ECO:0000256" key="2">
    <source>
        <dbReference type="ARBA" id="ARBA00009810"/>
    </source>
</evidence>
<dbReference type="Gene3D" id="3.55.50.30">
    <property type="match status" value="1"/>
</dbReference>
<evidence type="ECO:0000256" key="14">
    <source>
        <dbReference type="SAM" id="SignalP"/>
    </source>
</evidence>
<dbReference type="EMBL" id="LLWH01000135">
    <property type="protein sequence ID" value="KQB53914.1"/>
    <property type="molecule type" value="Genomic_DNA"/>
</dbReference>
<organism evidence="16 17">
    <name type="scientific">Pseudomonas endophytica</name>
    <dbReference type="NCBI Taxonomy" id="1563157"/>
    <lineage>
        <taxon>Bacteria</taxon>
        <taxon>Pseudomonadati</taxon>
        <taxon>Pseudomonadota</taxon>
        <taxon>Gammaproteobacteria</taxon>
        <taxon>Pseudomonadales</taxon>
        <taxon>Pseudomonadaceae</taxon>
        <taxon>Pseudomonas</taxon>
    </lineage>
</organism>
<evidence type="ECO:0000256" key="5">
    <source>
        <dbReference type="ARBA" id="ARBA00022496"/>
    </source>
</evidence>
<dbReference type="InterPro" id="IPR037066">
    <property type="entry name" value="Plug_dom_sf"/>
</dbReference>
<accession>A0A0Q0YWT7</accession>
<dbReference type="InterPro" id="IPR012910">
    <property type="entry name" value="Plug_dom"/>
</dbReference>
<proteinExistence type="inferred from homology"/>
<comment type="subcellular location">
    <subcellularLocation>
        <location evidence="1 12">Cell outer membrane</location>
        <topology evidence="1 12">Multi-pass membrane protein</topology>
    </subcellularLocation>
</comment>
<feature type="chain" id="PRO_5006187327" evidence="14">
    <location>
        <begin position="31"/>
        <end position="792"/>
    </location>
</feature>
<dbReference type="AlphaFoldDB" id="A0A0Q0YWT7"/>
<comment type="similarity">
    <text evidence="2 12 13">Belongs to the TonB-dependent receptor family.</text>
</comment>
<keyword evidence="17" id="KW-1185">Reference proteome</keyword>
<evidence type="ECO:0000256" key="13">
    <source>
        <dbReference type="RuleBase" id="RU003357"/>
    </source>
</evidence>
<comment type="caution">
    <text evidence="16">The sequence shown here is derived from an EMBL/GenBank/DDBJ whole genome shotgun (WGS) entry which is preliminary data.</text>
</comment>
<keyword evidence="3 12" id="KW-0813">Transport</keyword>
<evidence type="ECO:0000256" key="4">
    <source>
        <dbReference type="ARBA" id="ARBA00022452"/>
    </source>
</evidence>
<keyword evidence="6 12" id="KW-0812">Transmembrane</keyword>
<dbReference type="PROSITE" id="PS52016">
    <property type="entry name" value="TONB_DEPENDENT_REC_3"/>
    <property type="match status" value="1"/>
</dbReference>
<dbReference type="CDD" id="cd01347">
    <property type="entry name" value="ligand_gated_channel"/>
    <property type="match status" value="1"/>
</dbReference>